<feature type="non-terminal residue" evidence="1">
    <location>
        <position position="241"/>
    </location>
</feature>
<comment type="caution">
    <text evidence="1">The sequence shown here is derived from an EMBL/GenBank/DDBJ whole genome shotgun (WGS) entry which is preliminary data.</text>
</comment>
<gene>
    <name evidence="1" type="ORF">S01H4_24895</name>
</gene>
<name>X1BX59_9ZZZZ</name>
<dbReference type="AlphaFoldDB" id="X1BX59"/>
<proteinExistence type="predicted"/>
<reference evidence="1" key="1">
    <citation type="journal article" date="2014" name="Front. Microbiol.">
        <title>High frequency of phylogenetically diverse reductive dehalogenase-homologous genes in deep subseafloor sedimentary metagenomes.</title>
        <authorList>
            <person name="Kawai M."/>
            <person name="Futagami T."/>
            <person name="Toyoda A."/>
            <person name="Takaki Y."/>
            <person name="Nishi S."/>
            <person name="Hori S."/>
            <person name="Arai W."/>
            <person name="Tsubouchi T."/>
            <person name="Morono Y."/>
            <person name="Uchiyama I."/>
            <person name="Ito T."/>
            <person name="Fujiyama A."/>
            <person name="Inagaki F."/>
            <person name="Takami H."/>
        </authorList>
    </citation>
    <scope>NUCLEOTIDE SEQUENCE</scope>
    <source>
        <strain evidence="1">Expedition CK06-06</strain>
    </source>
</reference>
<evidence type="ECO:0000313" key="1">
    <source>
        <dbReference type="EMBL" id="GAG88768.1"/>
    </source>
</evidence>
<accession>X1BX59</accession>
<dbReference type="EMBL" id="BART01011773">
    <property type="protein sequence ID" value="GAG88768.1"/>
    <property type="molecule type" value="Genomic_DNA"/>
</dbReference>
<sequence length="241" mass="26896">MAVASLTTQLTKGDEGNVVEGTVTQGERIYTTTLAGLNQVVNYEITNTEPAINGADEESLDEIRRNSIINLTALERLVSESDYVNANVIIDNSPLNQNSLPVLKRSDIKVNEISLFTTLNFQGDIVPSRNLWQHFTDTYIPKQTVINHRGVDYYTIFDMYVEELNTVATYVYVVTNIELVPTLVTSYGSDYDIQASLLTVEQNGPAATFTLDYTSTESDVDLTECEIEVLETGQDMIWVND</sequence>
<organism evidence="1">
    <name type="scientific">marine sediment metagenome</name>
    <dbReference type="NCBI Taxonomy" id="412755"/>
    <lineage>
        <taxon>unclassified sequences</taxon>
        <taxon>metagenomes</taxon>
        <taxon>ecological metagenomes</taxon>
    </lineage>
</organism>
<protein>
    <submittedName>
        <fullName evidence="1">Uncharacterized protein</fullName>
    </submittedName>
</protein>